<evidence type="ECO:0000313" key="1">
    <source>
        <dbReference type="EMBL" id="PIX92652.1"/>
    </source>
</evidence>
<dbReference type="Proteomes" id="UP000230658">
    <property type="component" value="Unassembled WGS sequence"/>
</dbReference>
<evidence type="ECO:0000313" key="2">
    <source>
        <dbReference type="Proteomes" id="UP000230658"/>
    </source>
</evidence>
<accession>A0A2M7MHS1</accession>
<dbReference type="AlphaFoldDB" id="A0A2M7MHS1"/>
<dbReference type="EMBL" id="PFJV01000015">
    <property type="protein sequence ID" value="PIX92652.1"/>
    <property type="molecule type" value="Genomic_DNA"/>
</dbReference>
<proteinExistence type="predicted"/>
<comment type="caution">
    <text evidence="1">The sequence shown here is derived from an EMBL/GenBank/DDBJ whole genome shotgun (WGS) entry which is preliminary data.</text>
</comment>
<reference evidence="2" key="1">
    <citation type="submission" date="2017-09" db="EMBL/GenBank/DDBJ databases">
        <title>Depth-based differentiation of microbial function through sediment-hosted aquifers and enrichment of novel symbionts in the deep terrestrial subsurface.</title>
        <authorList>
            <person name="Probst A.J."/>
            <person name="Ladd B."/>
            <person name="Jarett J.K."/>
            <person name="Geller-Mcgrath D.E."/>
            <person name="Sieber C.M.K."/>
            <person name="Emerson J.B."/>
            <person name="Anantharaman K."/>
            <person name="Thomas B.C."/>
            <person name="Malmstrom R."/>
            <person name="Stieglmeier M."/>
            <person name="Klingl A."/>
            <person name="Woyke T."/>
            <person name="Ryan C.M."/>
            <person name="Banfield J.F."/>
        </authorList>
    </citation>
    <scope>NUCLEOTIDE SEQUENCE [LARGE SCALE GENOMIC DNA]</scope>
</reference>
<organism evidence="1 2">
    <name type="scientific">Candidatus Kuenenbacteria bacterium CG_4_10_14_3_um_filter_39_14</name>
    <dbReference type="NCBI Taxonomy" id="1974614"/>
    <lineage>
        <taxon>Bacteria</taxon>
        <taxon>Candidatus Kueneniibacteriota</taxon>
    </lineage>
</organism>
<feature type="non-terminal residue" evidence="1">
    <location>
        <position position="1"/>
    </location>
</feature>
<sequence>NLLIDLTQIFLLSLRGEAKRRCRNLVVNAIFVARDDSIIIRLAKIIREYEFPQDKYRNVPSPQEKYGNKKALWESLDLKNN</sequence>
<protein>
    <submittedName>
        <fullName evidence="1">Uncharacterized protein</fullName>
    </submittedName>
</protein>
<name>A0A2M7MHS1_9BACT</name>
<gene>
    <name evidence="1" type="ORF">COZ26_00730</name>
</gene>